<evidence type="ECO:0000259" key="6">
    <source>
        <dbReference type="Pfam" id="PF04138"/>
    </source>
</evidence>
<evidence type="ECO:0000313" key="8">
    <source>
        <dbReference type="Proteomes" id="UP000599383"/>
    </source>
</evidence>
<gene>
    <name evidence="7" type="ORF">GS617_20125</name>
</gene>
<evidence type="ECO:0000256" key="1">
    <source>
        <dbReference type="ARBA" id="ARBA00004141"/>
    </source>
</evidence>
<evidence type="ECO:0000256" key="4">
    <source>
        <dbReference type="ARBA" id="ARBA00023136"/>
    </source>
</evidence>
<feature type="transmembrane region" description="Helical" evidence="5">
    <location>
        <begin position="38"/>
        <end position="57"/>
    </location>
</feature>
<feature type="domain" description="GtrA/DPMS transmembrane" evidence="6">
    <location>
        <begin position="14"/>
        <end position="121"/>
    </location>
</feature>
<proteinExistence type="predicted"/>
<evidence type="ECO:0000256" key="5">
    <source>
        <dbReference type="SAM" id="Phobius"/>
    </source>
</evidence>
<evidence type="ECO:0000313" key="7">
    <source>
        <dbReference type="EMBL" id="NOD32587.1"/>
    </source>
</evidence>
<sequence>MKKLLVPRKKSFMRFAMVGVLNTAFGYALFTILSLSGLLPQVALVISFSGGVLWNFMTHARLVFDTRGLGRLPFYILSYLVVYAFNALSLEGLLSMGVQPITAQGIIVLPAAVLAFILISRVLTDRFPWQQEV</sequence>
<name>A0ABX1WGX5_9RHOB</name>
<reference evidence="7 8" key="1">
    <citation type="submission" date="2019-12" db="EMBL/GenBank/DDBJ databases">
        <title>Ruegeria JWLKs population differentiation of coral mucus and skeleton niches.</title>
        <authorList>
            <person name="Luo D."/>
        </authorList>
    </citation>
    <scope>NUCLEOTIDE SEQUENCE [LARGE SCALE GENOMIC DNA]</scope>
    <source>
        <strain evidence="7 8">HKCCD6238</strain>
    </source>
</reference>
<evidence type="ECO:0000256" key="2">
    <source>
        <dbReference type="ARBA" id="ARBA00022692"/>
    </source>
</evidence>
<dbReference type="EMBL" id="WVQY01000012">
    <property type="protein sequence ID" value="NOD32587.1"/>
    <property type="molecule type" value="Genomic_DNA"/>
</dbReference>
<dbReference type="InterPro" id="IPR007267">
    <property type="entry name" value="GtrA_DPMS_TM"/>
</dbReference>
<keyword evidence="4 5" id="KW-0472">Membrane</keyword>
<keyword evidence="8" id="KW-1185">Reference proteome</keyword>
<dbReference type="Pfam" id="PF04138">
    <property type="entry name" value="GtrA_DPMS_TM"/>
    <property type="match status" value="1"/>
</dbReference>
<protein>
    <submittedName>
        <fullName evidence="7">GtrA family protein</fullName>
    </submittedName>
</protein>
<keyword evidence="2 5" id="KW-0812">Transmembrane</keyword>
<feature type="transmembrane region" description="Helical" evidence="5">
    <location>
        <begin position="12"/>
        <end position="32"/>
    </location>
</feature>
<comment type="subcellular location">
    <subcellularLocation>
        <location evidence="1">Membrane</location>
        <topology evidence="1">Multi-pass membrane protein</topology>
    </subcellularLocation>
</comment>
<dbReference type="Proteomes" id="UP000599383">
    <property type="component" value="Unassembled WGS sequence"/>
</dbReference>
<feature type="transmembrane region" description="Helical" evidence="5">
    <location>
        <begin position="101"/>
        <end position="123"/>
    </location>
</feature>
<feature type="transmembrane region" description="Helical" evidence="5">
    <location>
        <begin position="69"/>
        <end position="89"/>
    </location>
</feature>
<evidence type="ECO:0000256" key="3">
    <source>
        <dbReference type="ARBA" id="ARBA00022989"/>
    </source>
</evidence>
<comment type="caution">
    <text evidence="7">The sequence shown here is derived from an EMBL/GenBank/DDBJ whole genome shotgun (WGS) entry which is preliminary data.</text>
</comment>
<accession>A0ABX1WGX5</accession>
<keyword evidence="3 5" id="KW-1133">Transmembrane helix</keyword>
<organism evidence="7 8">
    <name type="scientific">Ruegeria atlantica</name>
    <dbReference type="NCBI Taxonomy" id="81569"/>
    <lineage>
        <taxon>Bacteria</taxon>
        <taxon>Pseudomonadati</taxon>
        <taxon>Pseudomonadota</taxon>
        <taxon>Alphaproteobacteria</taxon>
        <taxon>Rhodobacterales</taxon>
        <taxon>Roseobacteraceae</taxon>
        <taxon>Ruegeria</taxon>
    </lineage>
</organism>